<dbReference type="InterPro" id="IPR001810">
    <property type="entry name" value="F-box_dom"/>
</dbReference>
<evidence type="ECO:0000259" key="1">
    <source>
        <dbReference type="PROSITE" id="PS50181"/>
    </source>
</evidence>
<sequence>MLLIPRQHAGPVGRTFEPELNRPSYPPQKYASNCPTWLPKVLQTTKPSLLERLPNDVQRLVFSNLDYQSLIFLSMVNRQFHRTVDPQRMATPRDKFELVMRAAKDFPQHWASEKKKDHRPGNLECYWCFRVRTPQHFDVLQANTAYFDLQGRLVSEQEAGPQDRPVPLRRFCIGCGVKTGLHAPSDCIVTRTGQDLWTALQVVHYGPKRGGVAVTIRLHDPVSPVCYCIRNLDDKHQQRKGMHVLWRLPNRGPQIEKGHSLRLGNIANVTIGLKYPEMEDKKD</sequence>
<dbReference type="Pfam" id="PF00646">
    <property type="entry name" value="F-box"/>
    <property type="match status" value="1"/>
</dbReference>
<comment type="caution">
    <text evidence="2">The sequence shown here is derived from an EMBL/GenBank/DDBJ whole genome shotgun (WGS) entry which is preliminary data.</text>
</comment>
<reference evidence="2" key="1">
    <citation type="journal article" date="2021" name="Nat. Commun.">
        <title>Genetic determinants of endophytism in the Arabidopsis root mycobiome.</title>
        <authorList>
            <person name="Mesny F."/>
            <person name="Miyauchi S."/>
            <person name="Thiergart T."/>
            <person name="Pickel B."/>
            <person name="Atanasova L."/>
            <person name="Karlsson M."/>
            <person name="Huettel B."/>
            <person name="Barry K.W."/>
            <person name="Haridas S."/>
            <person name="Chen C."/>
            <person name="Bauer D."/>
            <person name="Andreopoulos W."/>
            <person name="Pangilinan J."/>
            <person name="LaButti K."/>
            <person name="Riley R."/>
            <person name="Lipzen A."/>
            <person name="Clum A."/>
            <person name="Drula E."/>
            <person name="Henrissat B."/>
            <person name="Kohler A."/>
            <person name="Grigoriev I.V."/>
            <person name="Martin F.M."/>
            <person name="Hacquard S."/>
        </authorList>
    </citation>
    <scope>NUCLEOTIDE SEQUENCE</scope>
    <source>
        <strain evidence="2">MPI-CAGE-AT-0023</strain>
    </source>
</reference>
<feature type="domain" description="F-box" evidence="1">
    <location>
        <begin position="47"/>
        <end position="99"/>
    </location>
</feature>
<dbReference type="Proteomes" id="UP000720189">
    <property type="component" value="Unassembled WGS sequence"/>
</dbReference>
<proteinExistence type="predicted"/>
<evidence type="ECO:0000313" key="2">
    <source>
        <dbReference type="EMBL" id="KAH7270517.1"/>
    </source>
</evidence>
<gene>
    <name evidence="2" type="ORF">BKA55DRAFT_533112</name>
</gene>
<dbReference type="EMBL" id="JAGMUX010000001">
    <property type="protein sequence ID" value="KAH7270517.1"/>
    <property type="molecule type" value="Genomic_DNA"/>
</dbReference>
<dbReference type="OrthoDB" id="5232052at2759"/>
<dbReference type="SUPFAM" id="SSF81383">
    <property type="entry name" value="F-box domain"/>
    <property type="match status" value="1"/>
</dbReference>
<dbReference type="AlphaFoldDB" id="A0A9P9R987"/>
<evidence type="ECO:0000313" key="3">
    <source>
        <dbReference type="Proteomes" id="UP000720189"/>
    </source>
</evidence>
<dbReference type="InterPro" id="IPR036047">
    <property type="entry name" value="F-box-like_dom_sf"/>
</dbReference>
<organism evidence="2 3">
    <name type="scientific">Fusarium redolens</name>
    <dbReference type="NCBI Taxonomy" id="48865"/>
    <lineage>
        <taxon>Eukaryota</taxon>
        <taxon>Fungi</taxon>
        <taxon>Dikarya</taxon>
        <taxon>Ascomycota</taxon>
        <taxon>Pezizomycotina</taxon>
        <taxon>Sordariomycetes</taxon>
        <taxon>Hypocreomycetidae</taxon>
        <taxon>Hypocreales</taxon>
        <taxon>Nectriaceae</taxon>
        <taxon>Fusarium</taxon>
        <taxon>Fusarium redolens species complex</taxon>
    </lineage>
</organism>
<protein>
    <recommendedName>
        <fullName evidence="1">F-box domain-containing protein</fullName>
    </recommendedName>
</protein>
<dbReference type="RefSeq" id="XP_046057285.1">
    <property type="nucleotide sequence ID" value="XM_046189420.1"/>
</dbReference>
<dbReference type="CDD" id="cd09917">
    <property type="entry name" value="F-box_SF"/>
    <property type="match status" value="1"/>
</dbReference>
<dbReference type="PROSITE" id="PS50181">
    <property type="entry name" value="FBOX"/>
    <property type="match status" value="1"/>
</dbReference>
<name>A0A9P9R987_FUSRE</name>
<keyword evidence="3" id="KW-1185">Reference proteome</keyword>
<accession>A0A9P9R987</accession>
<dbReference type="GeneID" id="70219374"/>